<keyword evidence="4" id="KW-0131">Cell cycle</keyword>
<dbReference type="PANTHER" id="PTHR34298:SF2">
    <property type="entry name" value="SEGREGATION AND CONDENSATION PROTEIN B"/>
    <property type="match status" value="1"/>
</dbReference>
<feature type="region of interest" description="Disordered" evidence="5">
    <location>
        <begin position="267"/>
        <end position="286"/>
    </location>
</feature>
<feature type="compositionally biased region" description="Acidic residues" evidence="5">
    <location>
        <begin position="274"/>
        <end position="286"/>
    </location>
</feature>
<dbReference type="InterPro" id="IPR036390">
    <property type="entry name" value="WH_DNA-bd_sf"/>
</dbReference>
<sequence length="360" mass="39857">MSGKNAPAKTMQEMDAQQVQAALAEALNAEIEAEIEAKDTDLAEDGVEAEEEEHRVVSMTRDEDDEDNELKELFGDQENPFAAAAEFAEHVRMTEALLFAAVEPLDEPTIAKRLPENAAIKDILEALQKQYENRGVTLSKTGRKWQFVTAPDVAHVLQIEQVQPKKLSRAALETLAIIAYHQPCTRAEIEEVRGVAVSAGSLDKLLEIGWIRLRGRKEDTPGRPLLYGTSQEFLENFGLESVSHLPGMADLKAAGLLDARLPPDFVIPTPKDGDEIETDENEPPETDFVENFHEADEEVGDNADLDEDGEIDAELADDFEDGFEEDDPEAAEIVEEPAMIAGDDIEEDEISDEEESEEDR</sequence>
<dbReference type="EMBL" id="BMGZ01000003">
    <property type="protein sequence ID" value="GGI00549.1"/>
    <property type="molecule type" value="Genomic_DNA"/>
</dbReference>
<evidence type="ECO:0000313" key="7">
    <source>
        <dbReference type="Proteomes" id="UP000621856"/>
    </source>
</evidence>
<name>A0A8J3A408_9PROT</name>
<dbReference type="Proteomes" id="UP000621856">
    <property type="component" value="Unassembled WGS sequence"/>
</dbReference>
<accession>A0A8J3A408</accession>
<comment type="caution">
    <text evidence="6">The sequence shown here is derived from an EMBL/GenBank/DDBJ whole genome shotgun (WGS) entry which is preliminary data.</text>
</comment>
<dbReference type="AlphaFoldDB" id="A0A8J3A408"/>
<feature type="compositionally biased region" description="Acidic residues" evidence="5">
    <location>
        <begin position="343"/>
        <end position="360"/>
    </location>
</feature>
<dbReference type="GO" id="GO:0051301">
    <property type="term" value="P:cell division"/>
    <property type="evidence" value="ECO:0007669"/>
    <property type="project" value="UniProtKB-KW"/>
</dbReference>
<keyword evidence="1" id="KW-0963">Cytoplasm</keyword>
<dbReference type="Pfam" id="PF04079">
    <property type="entry name" value="SMC_ScpB"/>
    <property type="match status" value="1"/>
</dbReference>
<keyword evidence="3" id="KW-0159">Chromosome partition</keyword>
<proteinExistence type="predicted"/>
<dbReference type="RefSeq" id="WP_205967524.1">
    <property type="nucleotide sequence ID" value="NZ_BMGZ01000003.1"/>
</dbReference>
<dbReference type="PANTHER" id="PTHR34298">
    <property type="entry name" value="SEGREGATION AND CONDENSATION PROTEIN B"/>
    <property type="match status" value="1"/>
</dbReference>
<dbReference type="GO" id="GO:0051304">
    <property type="term" value="P:chromosome separation"/>
    <property type="evidence" value="ECO:0007669"/>
    <property type="project" value="InterPro"/>
</dbReference>
<dbReference type="Gene3D" id="1.10.10.10">
    <property type="entry name" value="Winged helix-like DNA-binding domain superfamily/Winged helix DNA-binding domain"/>
    <property type="match status" value="2"/>
</dbReference>
<evidence type="ECO:0000313" key="6">
    <source>
        <dbReference type="EMBL" id="GGI00549.1"/>
    </source>
</evidence>
<feature type="compositionally biased region" description="Acidic residues" evidence="5">
    <location>
        <begin position="42"/>
        <end position="51"/>
    </location>
</feature>
<dbReference type="InterPro" id="IPR005234">
    <property type="entry name" value="ScpB_csome_segregation"/>
</dbReference>
<evidence type="ECO:0000256" key="1">
    <source>
        <dbReference type="ARBA" id="ARBA00022490"/>
    </source>
</evidence>
<evidence type="ECO:0000256" key="4">
    <source>
        <dbReference type="ARBA" id="ARBA00023306"/>
    </source>
</evidence>
<feature type="region of interest" description="Disordered" evidence="5">
    <location>
        <begin position="37"/>
        <end position="65"/>
    </location>
</feature>
<keyword evidence="2" id="KW-0132">Cell division</keyword>
<dbReference type="SUPFAM" id="SSF46785">
    <property type="entry name" value="Winged helix' DNA-binding domain"/>
    <property type="match status" value="2"/>
</dbReference>
<evidence type="ECO:0008006" key="8">
    <source>
        <dbReference type="Google" id="ProtNLM"/>
    </source>
</evidence>
<reference evidence="6" key="1">
    <citation type="journal article" date="2014" name="Int. J. Syst. Evol. Microbiol.">
        <title>Complete genome sequence of Corynebacterium casei LMG S-19264T (=DSM 44701T), isolated from a smear-ripened cheese.</title>
        <authorList>
            <consortium name="US DOE Joint Genome Institute (JGI-PGF)"/>
            <person name="Walter F."/>
            <person name="Albersmeier A."/>
            <person name="Kalinowski J."/>
            <person name="Ruckert C."/>
        </authorList>
    </citation>
    <scope>NUCLEOTIDE SEQUENCE</scope>
    <source>
        <strain evidence="6">CGMCC 1.14984</strain>
    </source>
</reference>
<evidence type="ECO:0000256" key="5">
    <source>
        <dbReference type="SAM" id="MobiDB-lite"/>
    </source>
</evidence>
<dbReference type="NCBIfam" id="TIGR00281">
    <property type="entry name" value="SMC-Scp complex subunit ScpB"/>
    <property type="match status" value="1"/>
</dbReference>
<reference evidence="6" key="2">
    <citation type="submission" date="2020-09" db="EMBL/GenBank/DDBJ databases">
        <authorList>
            <person name="Sun Q."/>
            <person name="Zhou Y."/>
        </authorList>
    </citation>
    <scope>NUCLEOTIDE SEQUENCE</scope>
    <source>
        <strain evidence="6">CGMCC 1.14984</strain>
    </source>
</reference>
<protein>
    <recommendedName>
        <fullName evidence="8">SMC-Scp complex subunit ScpB</fullName>
    </recommendedName>
</protein>
<evidence type="ECO:0000256" key="3">
    <source>
        <dbReference type="ARBA" id="ARBA00022829"/>
    </source>
</evidence>
<evidence type="ECO:0000256" key="2">
    <source>
        <dbReference type="ARBA" id="ARBA00022618"/>
    </source>
</evidence>
<feature type="region of interest" description="Disordered" evidence="5">
    <location>
        <begin position="333"/>
        <end position="360"/>
    </location>
</feature>
<organism evidence="6 7">
    <name type="scientific">Aquisalinus luteolus</name>
    <dbReference type="NCBI Taxonomy" id="1566827"/>
    <lineage>
        <taxon>Bacteria</taxon>
        <taxon>Pseudomonadati</taxon>
        <taxon>Pseudomonadota</taxon>
        <taxon>Alphaproteobacteria</taxon>
        <taxon>Parvularculales</taxon>
        <taxon>Parvularculaceae</taxon>
        <taxon>Aquisalinus</taxon>
    </lineage>
</organism>
<dbReference type="InterPro" id="IPR036388">
    <property type="entry name" value="WH-like_DNA-bd_sf"/>
</dbReference>
<gene>
    <name evidence="6" type="ORF">GCM10011355_29100</name>
</gene>